<evidence type="ECO:0000256" key="1">
    <source>
        <dbReference type="ARBA" id="ARBA00004141"/>
    </source>
</evidence>
<evidence type="ECO:0000256" key="2">
    <source>
        <dbReference type="ARBA" id="ARBA00022692"/>
    </source>
</evidence>
<dbReference type="Proteomes" id="UP000886289">
    <property type="component" value="Unassembled WGS sequence"/>
</dbReference>
<dbReference type="Pfam" id="PF01595">
    <property type="entry name" value="CNNM"/>
    <property type="match status" value="1"/>
</dbReference>
<feature type="domain" description="CNNM transmembrane" evidence="10">
    <location>
        <begin position="1"/>
        <end position="185"/>
    </location>
</feature>
<dbReference type="Pfam" id="PF03471">
    <property type="entry name" value="CorC_HlyC"/>
    <property type="match status" value="1"/>
</dbReference>
<dbReference type="PROSITE" id="PS51371">
    <property type="entry name" value="CBS"/>
    <property type="match status" value="2"/>
</dbReference>
<keyword evidence="5 7" id="KW-0129">CBS domain</keyword>
<keyword evidence="3" id="KW-0677">Repeat</keyword>
<evidence type="ECO:0000259" key="9">
    <source>
        <dbReference type="PROSITE" id="PS51371"/>
    </source>
</evidence>
<reference evidence="11" key="1">
    <citation type="journal article" date="2020" name="mSystems">
        <title>Genome- and Community-Level Interaction Insights into Carbon Utilization and Element Cycling Functions of Hydrothermarchaeota in Hydrothermal Sediment.</title>
        <authorList>
            <person name="Zhou Z."/>
            <person name="Liu Y."/>
            <person name="Xu W."/>
            <person name="Pan J."/>
            <person name="Luo Z.H."/>
            <person name="Li M."/>
        </authorList>
    </citation>
    <scope>NUCLEOTIDE SEQUENCE [LARGE SCALE GENOMIC DNA]</scope>
    <source>
        <strain evidence="11">HyVt-233</strain>
    </source>
</reference>
<dbReference type="InterPro" id="IPR016169">
    <property type="entry name" value="FAD-bd_PCMH_sub2"/>
</dbReference>
<evidence type="ECO:0000256" key="3">
    <source>
        <dbReference type="ARBA" id="ARBA00022737"/>
    </source>
</evidence>
<evidence type="ECO:0000313" key="11">
    <source>
        <dbReference type="EMBL" id="HDD43326.1"/>
    </source>
</evidence>
<dbReference type="InterPro" id="IPR000644">
    <property type="entry name" value="CBS_dom"/>
</dbReference>
<evidence type="ECO:0000256" key="6">
    <source>
        <dbReference type="ARBA" id="ARBA00023136"/>
    </source>
</evidence>
<dbReference type="GO" id="GO:0050660">
    <property type="term" value="F:flavin adenine dinucleotide binding"/>
    <property type="evidence" value="ECO:0007669"/>
    <property type="project" value="InterPro"/>
</dbReference>
<dbReference type="Gene3D" id="3.30.465.10">
    <property type="match status" value="1"/>
</dbReference>
<evidence type="ECO:0000256" key="7">
    <source>
        <dbReference type="PROSITE-ProRule" id="PRU00703"/>
    </source>
</evidence>
<dbReference type="Pfam" id="PF00571">
    <property type="entry name" value="CBS"/>
    <property type="match status" value="2"/>
</dbReference>
<dbReference type="InterPro" id="IPR046342">
    <property type="entry name" value="CBS_dom_sf"/>
</dbReference>
<sequence>MEIIYLKLILIFILLCFSALFSSSETALFSLTRYQILKLKETKNGKIIASLLEKPAHLLISILIGNESVNVTASALATSVAIALYGEKGKWITLAVMTPILLLWGEIVPKAFALTKAPSFSLKIAPFINFFVKLVTPIRNFIRYVVNIALYPLPAVSKKEPCFLDNEFLQLLESASHEDGFKIIEREFIANLLRFRHKSVSEIMVPRPDMFIISLDTPIKELKKLLNYQCFSRIPVYDRDPDNIIGILHTKTLLGLNKIEGTVKDLKEKFIQPYFVPSTKKGEELFWEMQRKKIAMVIVVNEYGSVVGLITMEDLLEELFGEIYDEYDMAEKWYKEIAPHKYKVMAKMSLKDFNYIFKTNLKAEEDTVGGLILAHLGHLPQKGETIQIENLKFTVIGLKGRRITELIVERLK</sequence>
<dbReference type="InterPro" id="IPR005170">
    <property type="entry name" value="Transptr-assoc_dom"/>
</dbReference>
<dbReference type="InterPro" id="IPR002550">
    <property type="entry name" value="CNNM"/>
</dbReference>
<dbReference type="EMBL" id="DRBS01000020">
    <property type="protein sequence ID" value="HDD43326.1"/>
    <property type="molecule type" value="Genomic_DNA"/>
</dbReference>
<proteinExistence type="predicted"/>
<comment type="caution">
    <text evidence="11">The sequence shown here is derived from an EMBL/GenBank/DDBJ whole genome shotgun (WGS) entry which is preliminary data.</text>
</comment>
<feature type="domain" description="CBS" evidence="9">
    <location>
        <begin position="204"/>
        <end position="263"/>
    </location>
</feature>
<dbReference type="InterPro" id="IPR036318">
    <property type="entry name" value="FAD-bd_PCMH-like_sf"/>
</dbReference>
<dbReference type="PANTHER" id="PTHR22777">
    <property type="entry name" value="HEMOLYSIN-RELATED"/>
    <property type="match status" value="1"/>
</dbReference>
<dbReference type="FunFam" id="3.10.580.10:FF:000002">
    <property type="entry name" value="Magnesium/cobalt efflux protein CorC"/>
    <property type="match status" value="1"/>
</dbReference>
<keyword evidence="4 8" id="KW-1133">Transmembrane helix</keyword>
<evidence type="ECO:0000259" key="10">
    <source>
        <dbReference type="PROSITE" id="PS51846"/>
    </source>
</evidence>
<comment type="subcellular location">
    <subcellularLocation>
        <location evidence="1">Membrane</location>
        <topology evidence="1">Multi-pass membrane protein</topology>
    </subcellularLocation>
</comment>
<dbReference type="SUPFAM" id="SSF56176">
    <property type="entry name" value="FAD-binding/transporter-associated domain-like"/>
    <property type="match status" value="1"/>
</dbReference>
<dbReference type="CDD" id="cd04590">
    <property type="entry name" value="CBS_pair_CorC_HlyC_assoc"/>
    <property type="match status" value="1"/>
</dbReference>
<dbReference type="PANTHER" id="PTHR22777:SF17">
    <property type="entry name" value="UPF0053 PROTEIN SLL0260"/>
    <property type="match status" value="1"/>
</dbReference>
<dbReference type="SMART" id="SM01091">
    <property type="entry name" value="CorC_HlyC"/>
    <property type="match status" value="1"/>
</dbReference>
<dbReference type="GO" id="GO:0005886">
    <property type="term" value="C:plasma membrane"/>
    <property type="evidence" value="ECO:0007669"/>
    <property type="project" value="TreeGrafter"/>
</dbReference>
<dbReference type="AlphaFoldDB" id="A0A7C0Y1M1"/>
<feature type="domain" description="CBS" evidence="9">
    <location>
        <begin position="266"/>
        <end position="326"/>
    </location>
</feature>
<dbReference type="SUPFAM" id="SSF54631">
    <property type="entry name" value="CBS-domain pair"/>
    <property type="match status" value="1"/>
</dbReference>
<dbReference type="Gene3D" id="3.10.580.10">
    <property type="entry name" value="CBS-domain"/>
    <property type="match status" value="1"/>
</dbReference>
<dbReference type="InterPro" id="IPR044751">
    <property type="entry name" value="Ion_transp-like_CBS"/>
</dbReference>
<gene>
    <name evidence="11" type="ORF">ENG63_00490</name>
</gene>
<organism evidence="11">
    <name type="scientific">Desulfofervidus auxilii</name>
    <dbReference type="NCBI Taxonomy" id="1621989"/>
    <lineage>
        <taxon>Bacteria</taxon>
        <taxon>Pseudomonadati</taxon>
        <taxon>Thermodesulfobacteriota</taxon>
        <taxon>Candidatus Desulfofervidia</taxon>
        <taxon>Candidatus Desulfofervidales</taxon>
        <taxon>Candidatus Desulfofervidaceae</taxon>
        <taxon>Candidatus Desulfofervidus</taxon>
    </lineage>
</organism>
<protein>
    <submittedName>
        <fullName evidence="11">HlyC/CorC family transporter</fullName>
    </submittedName>
</protein>
<evidence type="ECO:0000256" key="8">
    <source>
        <dbReference type="PROSITE-ProRule" id="PRU01193"/>
    </source>
</evidence>
<keyword evidence="6 8" id="KW-0472">Membrane</keyword>
<accession>A0A7C0Y1M1</accession>
<evidence type="ECO:0000256" key="5">
    <source>
        <dbReference type="ARBA" id="ARBA00023122"/>
    </source>
</evidence>
<dbReference type="PROSITE" id="PS51846">
    <property type="entry name" value="CNNM"/>
    <property type="match status" value="1"/>
</dbReference>
<name>A0A7C0Y1M1_DESA2</name>
<keyword evidence="2 8" id="KW-0812">Transmembrane</keyword>
<evidence type="ECO:0000256" key="4">
    <source>
        <dbReference type="ARBA" id="ARBA00022989"/>
    </source>
</evidence>